<dbReference type="InterPro" id="IPR011600">
    <property type="entry name" value="Pept_C14_caspase"/>
</dbReference>
<accession>A0A6C2TZ33</accession>
<sequence>MAKYALVCGMNNYCKGSFRPLRFGLNDAVRMKGVLELCGYAAQLVPGEKLTYSKLVHELVAMTSKACSGDTLLFYFSGHGCSHGKEQYVLPYDSGFASKEITNGLPVSKLAELTDKPGVERLFIIDACRDLFSSKRGSGDVAGNLSRKGITDDLEKQAGQAPFRVLVSCSDSECSYESSELQGGVFTSLLVEHIIDFVDSGKKVTLFNCIDGVSDRIETLHDRIREGIPVQSPWVEGANLEIAAGNKNGHVRSSFLFAHRNVGEEFIPCQICGEFTHFLDMIMCQGCLEEFCPNDFGSHEFFCRECAHGIQSSGYDRKYYVHYFKQLREALNFLHESHRLACRGEADAEFQSEQDKSDYIDVFYDNLIQYILRKYKIKGEFDVIVHGVLLSSHFGVDKNELRRVFKNRRVFTEQDAAALFSKCELSLRRKLVGRDSVSTDLLQSNARLGFV</sequence>
<feature type="domain" description="Peptidase C14 caspase" evidence="1">
    <location>
        <begin position="3"/>
        <end position="198"/>
    </location>
</feature>
<organism evidence="2 3">
    <name type="scientific">Pontiella desulfatans</name>
    <dbReference type="NCBI Taxonomy" id="2750659"/>
    <lineage>
        <taxon>Bacteria</taxon>
        <taxon>Pseudomonadati</taxon>
        <taxon>Kiritimatiellota</taxon>
        <taxon>Kiritimatiellia</taxon>
        <taxon>Kiritimatiellales</taxon>
        <taxon>Pontiellaceae</taxon>
        <taxon>Pontiella</taxon>
    </lineage>
</organism>
<dbReference type="Gene3D" id="3.40.50.1460">
    <property type="match status" value="1"/>
</dbReference>
<dbReference type="SUPFAM" id="SSF52129">
    <property type="entry name" value="Caspase-like"/>
    <property type="match status" value="1"/>
</dbReference>
<dbReference type="EMBL" id="CAAHFG010000001">
    <property type="protein sequence ID" value="VGO12621.1"/>
    <property type="molecule type" value="Genomic_DNA"/>
</dbReference>
<dbReference type="Proteomes" id="UP000366872">
    <property type="component" value="Unassembled WGS sequence"/>
</dbReference>
<protein>
    <recommendedName>
        <fullName evidence="1">Peptidase C14 caspase domain-containing protein</fullName>
    </recommendedName>
</protein>
<dbReference type="RefSeq" id="WP_136078268.1">
    <property type="nucleotide sequence ID" value="NZ_CAAHFG010000001.1"/>
</dbReference>
<evidence type="ECO:0000313" key="2">
    <source>
        <dbReference type="EMBL" id="VGO12621.1"/>
    </source>
</evidence>
<dbReference type="InterPro" id="IPR029030">
    <property type="entry name" value="Caspase-like_dom_sf"/>
</dbReference>
<reference evidence="2 3" key="1">
    <citation type="submission" date="2019-04" db="EMBL/GenBank/DDBJ databases">
        <authorList>
            <person name="Van Vliet M D."/>
        </authorList>
    </citation>
    <scope>NUCLEOTIDE SEQUENCE [LARGE SCALE GENOMIC DNA]</scope>
    <source>
        <strain evidence="2 3">F1</strain>
    </source>
</reference>
<gene>
    <name evidence="2" type="ORF">PDESU_01174</name>
</gene>
<dbReference type="PANTHER" id="PTHR22576:SF37">
    <property type="entry name" value="MUCOSA-ASSOCIATED LYMPHOID TISSUE LYMPHOMA TRANSLOCATION PROTEIN 1"/>
    <property type="match status" value="1"/>
</dbReference>
<evidence type="ECO:0000259" key="1">
    <source>
        <dbReference type="Pfam" id="PF00656"/>
    </source>
</evidence>
<dbReference type="AlphaFoldDB" id="A0A6C2TZ33"/>
<dbReference type="InterPro" id="IPR052039">
    <property type="entry name" value="Caspase-related_regulators"/>
</dbReference>
<proteinExistence type="predicted"/>
<dbReference type="PANTHER" id="PTHR22576">
    <property type="entry name" value="MUCOSA ASSOCIATED LYMPHOID TISSUE LYMPHOMA TRANSLOCATION PROTEIN 1/PARACASPASE"/>
    <property type="match status" value="1"/>
</dbReference>
<evidence type="ECO:0000313" key="3">
    <source>
        <dbReference type="Proteomes" id="UP000366872"/>
    </source>
</evidence>
<dbReference type="Pfam" id="PF00656">
    <property type="entry name" value="Peptidase_C14"/>
    <property type="match status" value="1"/>
</dbReference>
<dbReference type="GO" id="GO:0004197">
    <property type="term" value="F:cysteine-type endopeptidase activity"/>
    <property type="evidence" value="ECO:0007669"/>
    <property type="project" value="InterPro"/>
</dbReference>
<dbReference type="GO" id="GO:0006508">
    <property type="term" value="P:proteolysis"/>
    <property type="evidence" value="ECO:0007669"/>
    <property type="project" value="InterPro"/>
</dbReference>
<keyword evidence="3" id="KW-1185">Reference proteome</keyword>
<name>A0A6C2TZ33_PONDE</name>